<dbReference type="AlphaFoldDB" id="A0A848HIB3"/>
<dbReference type="InterPro" id="IPR025392">
    <property type="entry name" value="DUF4124"/>
</dbReference>
<dbReference type="RefSeq" id="WP_169464499.1">
    <property type="nucleotide sequence ID" value="NZ_JABBGG010000003.1"/>
</dbReference>
<evidence type="ECO:0000256" key="2">
    <source>
        <dbReference type="SAM" id="SignalP"/>
    </source>
</evidence>
<feature type="chain" id="PRO_5033054952" evidence="2">
    <location>
        <begin position="16"/>
        <end position="144"/>
    </location>
</feature>
<organism evidence="4 5">
    <name type="scientific">Massilia polaris</name>
    <dbReference type="NCBI Taxonomy" id="2728846"/>
    <lineage>
        <taxon>Bacteria</taxon>
        <taxon>Pseudomonadati</taxon>
        <taxon>Pseudomonadota</taxon>
        <taxon>Betaproteobacteria</taxon>
        <taxon>Burkholderiales</taxon>
        <taxon>Oxalobacteraceae</taxon>
        <taxon>Telluria group</taxon>
        <taxon>Massilia</taxon>
    </lineage>
</organism>
<gene>
    <name evidence="4" type="ORF">HHL21_06725</name>
</gene>
<dbReference type="Pfam" id="PF13511">
    <property type="entry name" value="DUF4124"/>
    <property type="match status" value="1"/>
</dbReference>
<proteinExistence type="predicted"/>
<evidence type="ECO:0000313" key="4">
    <source>
        <dbReference type="EMBL" id="NML60782.1"/>
    </source>
</evidence>
<protein>
    <submittedName>
        <fullName evidence="4">DUF4124 domain-containing protein</fullName>
    </submittedName>
</protein>
<keyword evidence="5" id="KW-1185">Reference proteome</keyword>
<dbReference type="EMBL" id="JABBGG010000003">
    <property type="protein sequence ID" value="NML60782.1"/>
    <property type="molecule type" value="Genomic_DNA"/>
</dbReference>
<evidence type="ECO:0000313" key="5">
    <source>
        <dbReference type="Proteomes" id="UP000583752"/>
    </source>
</evidence>
<accession>A0A848HIB3</accession>
<keyword evidence="2" id="KW-0732">Signal</keyword>
<feature type="compositionally biased region" description="Low complexity" evidence="1">
    <location>
        <begin position="80"/>
        <end position="99"/>
    </location>
</feature>
<reference evidence="4 5" key="1">
    <citation type="submission" date="2020-04" db="EMBL/GenBank/DDBJ databases">
        <title>Massilia sp. RP-1-19 isolated from soil.</title>
        <authorList>
            <person name="Dahal R.H."/>
        </authorList>
    </citation>
    <scope>NUCLEOTIDE SEQUENCE [LARGE SCALE GENOMIC DNA]</scope>
    <source>
        <strain evidence="4 5">RP-1-19</strain>
    </source>
</reference>
<comment type="caution">
    <text evidence="4">The sequence shown here is derived from an EMBL/GenBank/DDBJ whole genome shotgun (WGS) entry which is preliminary data.</text>
</comment>
<evidence type="ECO:0000256" key="1">
    <source>
        <dbReference type="SAM" id="MobiDB-lite"/>
    </source>
</evidence>
<feature type="region of interest" description="Disordered" evidence="1">
    <location>
        <begin position="41"/>
        <end position="99"/>
    </location>
</feature>
<name>A0A848HIB3_9BURK</name>
<dbReference type="Proteomes" id="UP000583752">
    <property type="component" value="Unassembled WGS sequence"/>
</dbReference>
<sequence>MVRMLVVLASLVACAQVSSQTVYKCSANGKVTYGEQPCSAGAQATLDVPPPPPPDPELKERLARQKALADSLEKDRREAQVQAATAARPAAAARPSPQMQRCEKLRLQLRWAEEDLRKAAGPATEALRLKAQRQAEAMAVECQR</sequence>
<evidence type="ECO:0000259" key="3">
    <source>
        <dbReference type="Pfam" id="PF13511"/>
    </source>
</evidence>
<feature type="signal peptide" evidence="2">
    <location>
        <begin position="1"/>
        <end position="15"/>
    </location>
</feature>
<feature type="domain" description="DUF4124" evidence="3">
    <location>
        <begin position="10"/>
        <end position="57"/>
    </location>
</feature>